<dbReference type="Pfam" id="PF11308">
    <property type="entry name" value="Glyco_hydro_129"/>
    <property type="match status" value="1"/>
</dbReference>
<dbReference type="InterPro" id="IPR021459">
    <property type="entry name" value="GH101-related"/>
</dbReference>
<keyword evidence="1" id="KW-0732">Signal</keyword>
<dbReference type="PROSITE" id="PS51257">
    <property type="entry name" value="PROKAR_LIPOPROTEIN"/>
    <property type="match status" value="1"/>
</dbReference>
<keyword evidence="2" id="KW-0378">Hydrolase</keyword>
<reference evidence="2 3" key="1">
    <citation type="submission" date="2020-08" db="EMBL/GenBank/DDBJ databases">
        <title>Cohnella phylogeny.</title>
        <authorList>
            <person name="Dunlap C."/>
        </authorList>
    </citation>
    <scope>NUCLEOTIDE SEQUENCE [LARGE SCALE GENOMIC DNA]</scope>
    <source>
        <strain evidence="2 3">CBP 2801</strain>
    </source>
</reference>
<gene>
    <name evidence="2" type="ORF">H7C18_12785</name>
</gene>
<proteinExistence type="predicted"/>
<name>A0A7X0SN66_9BACL</name>
<dbReference type="EMBL" id="JACJVO010000015">
    <property type="protein sequence ID" value="MBB6731790.1"/>
    <property type="molecule type" value="Genomic_DNA"/>
</dbReference>
<organism evidence="2 3">
    <name type="scientific">Cohnella zeiphila</name>
    <dbReference type="NCBI Taxonomy" id="2761120"/>
    <lineage>
        <taxon>Bacteria</taxon>
        <taxon>Bacillati</taxon>
        <taxon>Bacillota</taxon>
        <taxon>Bacilli</taxon>
        <taxon>Bacillales</taxon>
        <taxon>Paenibacillaceae</taxon>
        <taxon>Cohnella</taxon>
    </lineage>
</organism>
<comment type="caution">
    <text evidence="2">The sequence shown here is derived from an EMBL/GenBank/DDBJ whole genome shotgun (WGS) entry which is preliminary data.</text>
</comment>
<accession>A0A7X0SN66</accession>
<feature type="chain" id="PRO_5038591597" evidence="1">
    <location>
        <begin position="29"/>
        <end position="789"/>
    </location>
</feature>
<evidence type="ECO:0000256" key="1">
    <source>
        <dbReference type="SAM" id="SignalP"/>
    </source>
</evidence>
<keyword evidence="3" id="KW-1185">Reference proteome</keyword>
<dbReference type="AlphaFoldDB" id="A0A7X0SN66"/>
<dbReference type="RefSeq" id="WP_185129461.1">
    <property type="nucleotide sequence ID" value="NZ_JACJVO010000015.1"/>
</dbReference>
<evidence type="ECO:0000313" key="3">
    <source>
        <dbReference type="Proteomes" id="UP000564644"/>
    </source>
</evidence>
<evidence type="ECO:0000313" key="2">
    <source>
        <dbReference type="EMBL" id="MBB6731790.1"/>
    </source>
</evidence>
<sequence>MQQRFFWAGAIALLAVSVTGCRSGGAAAGDAAAAASPPAVKQTAAVVTASQKAGEPFDFEVDPETFALTIIKDGQRVPASVPLPRAEVTDLVKSKDSVRWTYPGKVKVSIAKKNDYLDISVTSIGADSFAWPSVSADRYMLPLGEGKEIPAADPDWRSFLKDQTYTWSESFSMDFFALNAKAFSLVYVVTNKFNDEVQFDTSSSVQFQFAHEFPSINPDKSYGFRLYVTGNDPRQVVQPYKNYVKEQGNFVTLEQKAQDNPNVRKLYGAPQIYLWSESILTDGDVHWPKLRVLLPQSLGPWLVKLLSGTADGSDEFAQVLAQIPKQDYLDKYQKGVVLSALNEALKLRGFYDASMFPNPGEEAEKLIAQGVDKLSEEKLYELNKLLLQSVLKDAASDLSEWGQADSTELVKDIRDAGIENAWIGLPNWADGLMNPKLVGEANQDGYLIAPYDSYHSIQQNADISWNTASFPDPTLYENATIAKKDGTKVAGFLGRGRKLNPTLAMPSVKQRAAGILQDGIGFNSWFVDCDATGEIYDDYSPAHPTTQQQDLNARLERLSYFAKDLNMVVGSEGGNDYASSVIAYAQGIESPIIAWGDPDMRDNKESPYYVGGYYAASGIPERYAKPVPIKPLYDKVYVDPAYSLPLYKLVYNDSIITTNHWEWGSYKIKGEEADRMLYELLYDVPPLYHLDRTTWEREKSSIVGFLKVWSPFHRQAVTREMTGFSFLSNDRLVQSAKYGNGLSVIANFSDRAATVKGRKIPAKSAVVAQDGMSLVFDAAANAKLLAVKE</sequence>
<feature type="signal peptide" evidence="1">
    <location>
        <begin position="1"/>
        <end position="28"/>
    </location>
</feature>
<dbReference type="GO" id="GO:0016787">
    <property type="term" value="F:hydrolase activity"/>
    <property type="evidence" value="ECO:0007669"/>
    <property type="project" value="UniProtKB-KW"/>
</dbReference>
<dbReference type="Proteomes" id="UP000564644">
    <property type="component" value="Unassembled WGS sequence"/>
</dbReference>
<protein>
    <submittedName>
        <fullName evidence="2">Glycoside hydrolase</fullName>
    </submittedName>
</protein>